<accession>A0A0T6DRY9</accession>
<reference evidence="1 2" key="1">
    <citation type="submission" date="2015-11" db="EMBL/GenBank/DDBJ databases">
        <title>Permanent draft genome of Psychrobacter piscatorii LQ58.</title>
        <authorList>
            <person name="Zhou M."/>
            <person name="Dong B."/>
            <person name="Liu Q."/>
        </authorList>
    </citation>
    <scope>NUCLEOTIDE SEQUENCE [LARGE SCALE GENOMIC DNA]</scope>
    <source>
        <strain evidence="1 2">LQ58</strain>
    </source>
</reference>
<dbReference type="RefSeq" id="WP_058024449.1">
    <property type="nucleotide sequence ID" value="NZ_LNDJ01000059.1"/>
</dbReference>
<proteinExistence type="predicted"/>
<dbReference type="SUPFAM" id="SSF101327">
    <property type="entry name" value="YgfB-like"/>
    <property type="match status" value="1"/>
</dbReference>
<dbReference type="Pfam" id="PF03695">
    <property type="entry name" value="UPF0149"/>
    <property type="match status" value="1"/>
</dbReference>
<organism evidence="1 2">
    <name type="scientific">Psychrobacter piscatorii</name>
    <dbReference type="NCBI Taxonomy" id="554343"/>
    <lineage>
        <taxon>Bacteria</taxon>
        <taxon>Pseudomonadati</taxon>
        <taxon>Pseudomonadota</taxon>
        <taxon>Gammaproteobacteria</taxon>
        <taxon>Moraxellales</taxon>
        <taxon>Moraxellaceae</taxon>
        <taxon>Psychrobacter</taxon>
    </lineage>
</organism>
<dbReference type="STRING" id="554343.AS194_07280"/>
<dbReference type="EMBL" id="LNDJ01000059">
    <property type="protein sequence ID" value="KRU22732.1"/>
    <property type="molecule type" value="Genomic_DNA"/>
</dbReference>
<comment type="caution">
    <text evidence="1">The sequence shown here is derived from an EMBL/GenBank/DDBJ whole genome shotgun (WGS) entry which is preliminary data.</text>
</comment>
<dbReference type="InterPro" id="IPR036255">
    <property type="entry name" value="YgfB-like_sf"/>
</dbReference>
<evidence type="ECO:0000313" key="1">
    <source>
        <dbReference type="EMBL" id="KRU22732.1"/>
    </source>
</evidence>
<protein>
    <submittedName>
        <fullName evidence="1">YgfB and YecA protein</fullName>
    </submittedName>
</protein>
<sequence>MNNQLSFDELLDYLDNQESQFVLDSVAAHGFLTATVIGRPLPNWMDALFEGHVSEIPENVIDGIQRWRDSIMAELKNETPIELPFGEDAGDEEVAVDFSDESDIVAWSIGFVDAMYGDEASDWFEDEETAEDVAVLTLPMIVLSGIDDEDPELEAMRRDEDKMVQMANSIEGNLTELFLLFHTND</sequence>
<dbReference type="Proteomes" id="UP000051202">
    <property type="component" value="Unassembled WGS sequence"/>
</dbReference>
<dbReference type="AlphaFoldDB" id="A0A0T6DRY9"/>
<dbReference type="NCBIfam" id="TIGR02292">
    <property type="entry name" value="ygfB_yecA"/>
    <property type="match status" value="1"/>
</dbReference>
<evidence type="ECO:0000313" key="2">
    <source>
        <dbReference type="Proteomes" id="UP000051202"/>
    </source>
</evidence>
<keyword evidence="2" id="KW-1185">Reference proteome</keyword>
<gene>
    <name evidence="1" type="ORF">AS194_07280</name>
</gene>
<name>A0A0T6DRY9_9GAMM</name>
<dbReference type="InterPro" id="IPR011978">
    <property type="entry name" value="YgfB-like"/>
</dbReference>